<evidence type="ECO:0000313" key="2">
    <source>
        <dbReference type="Proteomes" id="UP000585970"/>
    </source>
</evidence>
<accession>A0A840DTF7</accession>
<proteinExistence type="predicted"/>
<dbReference type="RefSeq" id="WP_281377799.1">
    <property type="nucleotide sequence ID" value="NZ_JACIFE010000003.1"/>
</dbReference>
<name>A0A840DTF7_9HYPH</name>
<reference evidence="1 2" key="1">
    <citation type="submission" date="2020-08" db="EMBL/GenBank/DDBJ databases">
        <title>Genomic Encyclopedia of Type Strains, Phase IV (KMG-IV): sequencing the most valuable type-strain genomes for metagenomic binning, comparative biology and taxonomic classification.</title>
        <authorList>
            <person name="Goeker M."/>
        </authorList>
    </citation>
    <scope>NUCLEOTIDE SEQUENCE [LARGE SCALE GENOMIC DNA]</scope>
    <source>
        <strain evidence="1 2">DSM 100694</strain>
    </source>
</reference>
<keyword evidence="2" id="KW-1185">Reference proteome</keyword>
<evidence type="ECO:0000313" key="1">
    <source>
        <dbReference type="EMBL" id="MBB4076250.1"/>
    </source>
</evidence>
<comment type="caution">
    <text evidence="1">The sequence shown here is derived from an EMBL/GenBank/DDBJ whole genome shotgun (WGS) entry which is preliminary data.</text>
</comment>
<dbReference type="Proteomes" id="UP000585970">
    <property type="component" value="Unassembled WGS sequence"/>
</dbReference>
<sequence length="43" mass="4853">MKKSQQGKDKRGHEEKMWRVVLSVDKEGACGFYQKGDSGNLPV</sequence>
<organism evidence="1 2">
    <name type="scientific">Bartonella fuyuanensis</name>
    <dbReference type="NCBI Taxonomy" id="1460968"/>
    <lineage>
        <taxon>Bacteria</taxon>
        <taxon>Pseudomonadati</taxon>
        <taxon>Pseudomonadota</taxon>
        <taxon>Alphaproteobacteria</taxon>
        <taxon>Hyphomicrobiales</taxon>
        <taxon>Bartonellaceae</taxon>
        <taxon>Bartonella</taxon>
    </lineage>
</organism>
<dbReference type="AlphaFoldDB" id="A0A840DTF7"/>
<dbReference type="EMBL" id="JACIFE010000003">
    <property type="protein sequence ID" value="MBB4076250.1"/>
    <property type="molecule type" value="Genomic_DNA"/>
</dbReference>
<protein>
    <submittedName>
        <fullName evidence="1">Uncharacterized protein</fullName>
    </submittedName>
</protein>
<gene>
    <name evidence="1" type="ORF">GGR08_000543</name>
</gene>